<comment type="caution">
    <text evidence="1">The sequence shown here is derived from an EMBL/GenBank/DDBJ whole genome shotgun (WGS) entry which is preliminary data.</text>
</comment>
<feature type="non-terminal residue" evidence="1">
    <location>
        <position position="104"/>
    </location>
</feature>
<keyword evidence="2" id="KW-1185">Reference proteome</keyword>
<evidence type="ECO:0000313" key="2">
    <source>
        <dbReference type="Proteomes" id="UP001146120"/>
    </source>
</evidence>
<sequence length="104" mass="11728">TSNQLRAVAITRVLNGESAASVARAMEVDRSTVCRWLPKADAIVEVVCRPPLLPRATEKRLLDWLRQMRTVRYLCVSLTIRRVIHKGTSKRSDTKSVADHFGQV</sequence>
<dbReference type="InterPro" id="IPR009057">
    <property type="entry name" value="Homeodomain-like_sf"/>
</dbReference>
<organism evidence="1 2">
    <name type="scientific">Lagenidium giganteum</name>
    <dbReference type="NCBI Taxonomy" id="4803"/>
    <lineage>
        <taxon>Eukaryota</taxon>
        <taxon>Sar</taxon>
        <taxon>Stramenopiles</taxon>
        <taxon>Oomycota</taxon>
        <taxon>Peronosporomycetes</taxon>
        <taxon>Pythiales</taxon>
        <taxon>Pythiaceae</taxon>
    </lineage>
</organism>
<feature type="non-terminal residue" evidence="1">
    <location>
        <position position="1"/>
    </location>
</feature>
<proteinExistence type="predicted"/>
<accession>A0AAV2Z2F0</accession>
<gene>
    <name evidence="1" type="ORF">N0F65_011514</name>
</gene>
<reference evidence="1" key="1">
    <citation type="submission" date="2022-11" db="EMBL/GenBank/DDBJ databases">
        <authorList>
            <person name="Morgan W.R."/>
            <person name="Tartar A."/>
        </authorList>
    </citation>
    <scope>NUCLEOTIDE SEQUENCE</scope>
    <source>
        <strain evidence="1">ARSEF 373</strain>
    </source>
</reference>
<dbReference type="EMBL" id="DAKRPA010000045">
    <property type="protein sequence ID" value="DBA01543.1"/>
    <property type="molecule type" value="Genomic_DNA"/>
</dbReference>
<dbReference type="AlphaFoldDB" id="A0AAV2Z2F0"/>
<protein>
    <recommendedName>
        <fullName evidence="3">Transposase</fullName>
    </recommendedName>
</protein>
<name>A0AAV2Z2F0_9STRA</name>
<dbReference type="Proteomes" id="UP001146120">
    <property type="component" value="Unassembled WGS sequence"/>
</dbReference>
<evidence type="ECO:0000313" key="1">
    <source>
        <dbReference type="EMBL" id="DBA01543.1"/>
    </source>
</evidence>
<dbReference type="Gene3D" id="1.10.10.10">
    <property type="entry name" value="Winged helix-like DNA-binding domain superfamily/Winged helix DNA-binding domain"/>
    <property type="match status" value="1"/>
</dbReference>
<dbReference type="Pfam" id="PF13384">
    <property type="entry name" value="HTH_23"/>
    <property type="match status" value="1"/>
</dbReference>
<dbReference type="InterPro" id="IPR036388">
    <property type="entry name" value="WH-like_DNA-bd_sf"/>
</dbReference>
<reference evidence="1" key="2">
    <citation type="journal article" date="2023" name="Microbiol Resour">
        <title>Decontamination and Annotation of the Draft Genome Sequence of the Oomycete Lagenidium giganteum ARSEF 373.</title>
        <authorList>
            <person name="Morgan W.R."/>
            <person name="Tartar A."/>
        </authorList>
    </citation>
    <scope>NUCLEOTIDE SEQUENCE</scope>
    <source>
        <strain evidence="1">ARSEF 373</strain>
    </source>
</reference>
<evidence type="ECO:0008006" key="3">
    <source>
        <dbReference type="Google" id="ProtNLM"/>
    </source>
</evidence>
<dbReference type="SUPFAM" id="SSF46689">
    <property type="entry name" value="Homeodomain-like"/>
    <property type="match status" value="1"/>
</dbReference>